<keyword evidence="7 8" id="KW-0132">Cell division</keyword>
<dbReference type="GO" id="GO:0005737">
    <property type="term" value="C:cytoplasm"/>
    <property type="evidence" value="ECO:0007669"/>
    <property type="project" value="UniProtKB-SubCell"/>
</dbReference>
<dbReference type="HAMAP" id="MF_00639">
    <property type="entry name" value="MurD"/>
    <property type="match status" value="1"/>
</dbReference>
<keyword evidence="12" id="KW-1185">Reference proteome</keyword>
<dbReference type="InterPro" id="IPR036565">
    <property type="entry name" value="Mur-like_cat_sf"/>
</dbReference>
<dbReference type="Gene3D" id="3.40.1190.10">
    <property type="entry name" value="Mur-like, catalytic domain"/>
    <property type="match status" value="1"/>
</dbReference>
<dbReference type="Proteomes" id="UP000001116">
    <property type="component" value="Chromosome"/>
</dbReference>
<keyword evidence="4 7" id="KW-0436">Ligase</keyword>
<proteinExistence type="inferred from homology"/>
<evidence type="ECO:0000256" key="3">
    <source>
        <dbReference type="ARBA" id="ARBA00022490"/>
    </source>
</evidence>
<keyword evidence="7 8" id="KW-0131">Cell cycle</keyword>
<comment type="pathway">
    <text evidence="2 7 8">Cell wall biogenesis; peptidoglycan biosynthesis.</text>
</comment>
<accession>A6WCX6</accession>
<keyword evidence="7 8" id="KW-0573">Peptidoglycan synthesis</keyword>
<dbReference type="SUPFAM" id="SSF53623">
    <property type="entry name" value="MurD-like peptide ligases, catalytic domain"/>
    <property type="match status" value="1"/>
</dbReference>
<dbReference type="PANTHER" id="PTHR43692:SF1">
    <property type="entry name" value="UDP-N-ACETYLMURAMOYLALANINE--D-GLUTAMATE LIGASE"/>
    <property type="match status" value="1"/>
</dbReference>
<evidence type="ECO:0000256" key="4">
    <source>
        <dbReference type="ARBA" id="ARBA00022598"/>
    </source>
</evidence>
<dbReference type="SUPFAM" id="SSF51984">
    <property type="entry name" value="MurCD N-terminal domain"/>
    <property type="match status" value="1"/>
</dbReference>
<dbReference type="GO" id="GO:0009252">
    <property type="term" value="P:peptidoglycan biosynthetic process"/>
    <property type="evidence" value="ECO:0007669"/>
    <property type="project" value="UniProtKB-UniRule"/>
</dbReference>
<reference evidence="12" key="1">
    <citation type="journal article" date="2008" name="PLoS ONE">
        <title>Survival in nuclear waste, extreme resistance, and potential applications gleaned from the genome sequence of Kineococcus radiotolerans SRS30216.</title>
        <authorList>
            <person name="Bagwell C.E."/>
            <person name="Bhat S."/>
            <person name="Hawkins G.M."/>
            <person name="Smith B.W."/>
            <person name="Biswas T."/>
            <person name="Hoover T.R."/>
            <person name="Saunders E."/>
            <person name="Han C.S."/>
            <person name="Tsodikov O.V."/>
            <person name="Shimkets L.J."/>
        </authorList>
    </citation>
    <scope>NUCLEOTIDE SEQUENCE [LARGE SCALE GENOMIC DNA]</scope>
    <source>
        <strain evidence="12">ATCC BAA-149 / DSM 14245 / SRS30216</strain>
    </source>
</reference>
<comment type="subcellular location">
    <subcellularLocation>
        <location evidence="1 7 8">Cytoplasm</location>
    </subcellularLocation>
</comment>
<dbReference type="HOGENOM" id="CLU_032540_0_0_11"/>
<evidence type="ECO:0000256" key="7">
    <source>
        <dbReference type="HAMAP-Rule" id="MF_00639"/>
    </source>
</evidence>
<dbReference type="Pfam" id="PF08245">
    <property type="entry name" value="Mur_ligase_M"/>
    <property type="match status" value="1"/>
</dbReference>
<keyword evidence="5 7" id="KW-0547">Nucleotide-binding</keyword>
<comment type="catalytic activity">
    <reaction evidence="7 8">
        <text>UDP-N-acetyl-alpha-D-muramoyl-L-alanine + D-glutamate + ATP = UDP-N-acetyl-alpha-D-muramoyl-L-alanyl-D-glutamate + ADP + phosphate + H(+)</text>
        <dbReference type="Rhea" id="RHEA:16429"/>
        <dbReference type="ChEBI" id="CHEBI:15378"/>
        <dbReference type="ChEBI" id="CHEBI:29986"/>
        <dbReference type="ChEBI" id="CHEBI:30616"/>
        <dbReference type="ChEBI" id="CHEBI:43474"/>
        <dbReference type="ChEBI" id="CHEBI:83898"/>
        <dbReference type="ChEBI" id="CHEBI:83900"/>
        <dbReference type="ChEBI" id="CHEBI:456216"/>
        <dbReference type="EC" id="6.3.2.9"/>
    </reaction>
</comment>
<feature type="domain" description="Mur ligase C-terminal" evidence="9">
    <location>
        <begin position="385"/>
        <end position="505"/>
    </location>
</feature>
<dbReference type="GO" id="GO:0008360">
    <property type="term" value="P:regulation of cell shape"/>
    <property type="evidence" value="ECO:0007669"/>
    <property type="project" value="UniProtKB-KW"/>
</dbReference>
<dbReference type="GO" id="GO:0071555">
    <property type="term" value="P:cell wall organization"/>
    <property type="evidence" value="ECO:0007669"/>
    <property type="project" value="UniProtKB-KW"/>
</dbReference>
<dbReference type="STRING" id="266940.Krad_3201"/>
<dbReference type="GO" id="GO:0005524">
    <property type="term" value="F:ATP binding"/>
    <property type="evidence" value="ECO:0007669"/>
    <property type="project" value="UniProtKB-UniRule"/>
</dbReference>
<dbReference type="KEGG" id="kra:Krad_3201"/>
<keyword evidence="7 8" id="KW-0133">Cell shape</keyword>
<dbReference type="InterPro" id="IPR005762">
    <property type="entry name" value="MurD"/>
</dbReference>
<dbReference type="InterPro" id="IPR036615">
    <property type="entry name" value="Mur_ligase_C_dom_sf"/>
</dbReference>
<evidence type="ECO:0000256" key="6">
    <source>
        <dbReference type="ARBA" id="ARBA00022840"/>
    </source>
</evidence>
<evidence type="ECO:0000256" key="2">
    <source>
        <dbReference type="ARBA" id="ARBA00004752"/>
    </source>
</evidence>
<dbReference type="Gene3D" id="3.40.50.720">
    <property type="entry name" value="NAD(P)-binding Rossmann-like Domain"/>
    <property type="match status" value="1"/>
</dbReference>
<dbReference type="EC" id="6.3.2.9" evidence="7 8"/>
<dbReference type="InterPro" id="IPR004101">
    <property type="entry name" value="Mur_ligase_C"/>
</dbReference>
<dbReference type="GO" id="GO:0051301">
    <property type="term" value="P:cell division"/>
    <property type="evidence" value="ECO:0007669"/>
    <property type="project" value="UniProtKB-KW"/>
</dbReference>
<sequence>MGDRRVTVFESWLGNPNPRADDTDRVRELRSPTSRWAGLRTLVTGLGISGFAAADALLEVGAEVVVVDAATGETQREKARLLEVLGATVLLGPEHVSAPPRPWDGFDLVVTSPGWRPDADLLVGAARAGVPVWGDVELAWRMRPETGAAPWLTLTGTNGKTTVVEMTAEILRAAGLRATSAGNVGTPLVEALRHPHGFEVLAVELSSYQLHWLSTDVESSVRPLASAVLNLAPDHLDWHGSMEAYALAKGRIYQNTEVACVYNVGDPRTEDLVREADVVEGARAIGFTRAVPGLSMLGLVEDVLCDRAFVAERRDNAAELCSLADLRPEGSDDPVAPHTVENVLAAAALARAAGVPQIAVRDGVRAFRPAPHRVATVAAPSAATAQVRWVDDSKATNAHAANASLATFEHVVWIAGGDAKGATFDDLVQAHRGRLRGAVLIGADRALVAEALRRHAPDVPVVEVELPQTAEVGAPLDHALLMDTVVARAAELARPGDTVLLAPACASWDQFRSYGHRGDEFAAAVVRRFPREA</sequence>
<dbReference type="SUPFAM" id="SSF53244">
    <property type="entry name" value="MurD-like peptide ligases, peptide-binding domain"/>
    <property type="match status" value="1"/>
</dbReference>
<keyword evidence="3 7" id="KW-0963">Cytoplasm</keyword>
<evidence type="ECO:0000256" key="8">
    <source>
        <dbReference type="RuleBase" id="RU003664"/>
    </source>
</evidence>
<gene>
    <name evidence="7" type="primary">murD</name>
    <name evidence="11" type="ordered locus">Krad_3201</name>
</gene>
<dbReference type="AlphaFoldDB" id="A6WCX6"/>
<organism evidence="11 12">
    <name type="scientific">Kineococcus radiotolerans (strain ATCC BAA-149 / DSM 14245 / SRS30216)</name>
    <dbReference type="NCBI Taxonomy" id="266940"/>
    <lineage>
        <taxon>Bacteria</taxon>
        <taxon>Bacillati</taxon>
        <taxon>Actinomycetota</taxon>
        <taxon>Actinomycetes</taxon>
        <taxon>Kineosporiales</taxon>
        <taxon>Kineosporiaceae</taxon>
        <taxon>Kineococcus</taxon>
    </lineage>
</organism>
<dbReference type="NCBIfam" id="TIGR01087">
    <property type="entry name" value="murD"/>
    <property type="match status" value="1"/>
</dbReference>
<dbReference type="eggNOG" id="COG0771">
    <property type="taxonomic scope" value="Bacteria"/>
</dbReference>
<dbReference type="GO" id="GO:0008764">
    <property type="term" value="F:UDP-N-acetylmuramoylalanine-D-glutamate ligase activity"/>
    <property type="evidence" value="ECO:0007669"/>
    <property type="project" value="UniProtKB-UniRule"/>
</dbReference>
<name>A6WCX6_KINRD</name>
<feature type="binding site" evidence="7">
    <location>
        <begin position="156"/>
        <end position="162"/>
    </location>
    <ligand>
        <name>ATP</name>
        <dbReference type="ChEBI" id="CHEBI:30616"/>
    </ligand>
</feature>
<dbReference type="InterPro" id="IPR013221">
    <property type="entry name" value="Mur_ligase_cen"/>
</dbReference>
<dbReference type="UniPathway" id="UPA00219"/>
<dbReference type="PANTHER" id="PTHR43692">
    <property type="entry name" value="UDP-N-ACETYLMURAMOYLALANINE--D-GLUTAMATE LIGASE"/>
    <property type="match status" value="1"/>
</dbReference>
<keyword evidence="6 7" id="KW-0067">ATP-binding</keyword>
<comment type="similarity">
    <text evidence="7">Belongs to the MurCDEF family.</text>
</comment>
<keyword evidence="7 8" id="KW-0961">Cell wall biogenesis/degradation</keyword>
<evidence type="ECO:0000313" key="11">
    <source>
        <dbReference type="EMBL" id="ABS04665.1"/>
    </source>
</evidence>
<dbReference type="Pfam" id="PF02875">
    <property type="entry name" value="Mur_ligase_C"/>
    <property type="match status" value="1"/>
</dbReference>
<feature type="domain" description="Mur ligase central" evidence="10">
    <location>
        <begin position="155"/>
        <end position="278"/>
    </location>
</feature>
<evidence type="ECO:0000259" key="9">
    <source>
        <dbReference type="Pfam" id="PF02875"/>
    </source>
</evidence>
<comment type="function">
    <text evidence="7 8">Cell wall formation. Catalyzes the addition of glutamate to the nucleotide precursor UDP-N-acetylmuramoyl-L-alanine (UMA).</text>
</comment>
<protein>
    <recommendedName>
        <fullName evidence="7 8">UDP-N-acetylmuramoylalanine--D-glutamate ligase</fullName>
        <ecNumber evidence="7 8">6.3.2.9</ecNumber>
    </recommendedName>
    <alternativeName>
        <fullName evidence="7">D-glutamic acid-adding enzyme</fullName>
    </alternativeName>
    <alternativeName>
        <fullName evidence="7">UDP-N-acetylmuramoyl-L-alanyl-D-glutamate synthetase</fullName>
    </alternativeName>
</protein>
<evidence type="ECO:0000313" key="12">
    <source>
        <dbReference type="Proteomes" id="UP000001116"/>
    </source>
</evidence>
<evidence type="ECO:0000256" key="5">
    <source>
        <dbReference type="ARBA" id="ARBA00022741"/>
    </source>
</evidence>
<evidence type="ECO:0000259" key="10">
    <source>
        <dbReference type="Pfam" id="PF08245"/>
    </source>
</evidence>
<dbReference type="Gene3D" id="3.90.190.20">
    <property type="entry name" value="Mur ligase, C-terminal domain"/>
    <property type="match status" value="1"/>
</dbReference>
<dbReference type="EMBL" id="CP000750">
    <property type="protein sequence ID" value="ABS04665.1"/>
    <property type="molecule type" value="Genomic_DNA"/>
</dbReference>
<evidence type="ECO:0000256" key="1">
    <source>
        <dbReference type="ARBA" id="ARBA00004496"/>
    </source>
</evidence>